<keyword evidence="2" id="KW-1185">Reference proteome</keyword>
<evidence type="ECO:0000313" key="1">
    <source>
        <dbReference type="EMBL" id="VDM97064.1"/>
    </source>
</evidence>
<dbReference type="Proteomes" id="UP000276776">
    <property type="component" value="Unassembled WGS sequence"/>
</dbReference>
<dbReference type="OrthoDB" id="5821209at2759"/>
<sequence length="332" mass="37453">MFGCYLQHNQYELSENDRDVIYQRRLPQKTKPIDFAKVLETFLAGSKGNFDDSIYNLPELLGLCNRLSCGDIYKAIDEFRKSEFFTNFQIALQLIQDPKGWEILGDLISNPDFIQKFIGGGEEKGVGSGLEKITPEDGDIGIDFSELVKSNSSQFIKVKKPTIEELPEIAENIDATDYYNALENGADLDNFEEITKPDELPVTAAPTITKVPELSIIPKIIMPGIAENIDETEQTKITIDMTTPEAINFSERRIAANTSKPEILRSTTTFQVSTKRGTSITKNLVTTTHRPSKTISTTKIAHLTSIPRVRTTTKNFREESDYYAMYYDDFKS</sequence>
<evidence type="ECO:0000313" key="3">
    <source>
        <dbReference type="WBParaSite" id="TCLT_0000155701-mRNA-1"/>
    </source>
</evidence>
<reference evidence="3" key="1">
    <citation type="submission" date="2017-02" db="UniProtKB">
        <authorList>
            <consortium name="WormBaseParasite"/>
        </authorList>
    </citation>
    <scope>IDENTIFICATION</scope>
</reference>
<accession>A0A0N5CN15</accession>
<name>A0A0N5CN15_THECL</name>
<gene>
    <name evidence="1" type="ORF">TCLT_LOCUS1558</name>
</gene>
<protein>
    <submittedName>
        <fullName evidence="1 3">Uncharacterized protein</fullName>
    </submittedName>
</protein>
<reference evidence="1 2" key="2">
    <citation type="submission" date="2018-11" db="EMBL/GenBank/DDBJ databases">
        <authorList>
            <consortium name="Pathogen Informatics"/>
        </authorList>
    </citation>
    <scope>NUCLEOTIDE SEQUENCE [LARGE SCALE GENOMIC DNA]</scope>
</reference>
<proteinExistence type="predicted"/>
<dbReference type="EMBL" id="UYYF01000211">
    <property type="protein sequence ID" value="VDM97064.1"/>
    <property type="molecule type" value="Genomic_DNA"/>
</dbReference>
<dbReference type="AlphaFoldDB" id="A0A0N5CN15"/>
<evidence type="ECO:0000313" key="2">
    <source>
        <dbReference type="Proteomes" id="UP000276776"/>
    </source>
</evidence>
<organism evidence="3">
    <name type="scientific">Thelazia callipaeda</name>
    <name type="common">Oriental eyeworm</name>
    <name type="synonym">Parasitic nematode</name>
    <dbReference type="NCBI Taxonomy" id="103827"/>
    <lineage>
        <taxon>Eukaryota</taxon>
        <taxon>Metazoa</taxon>
        <taxon>Ecdysozoa</taxon>
        <taxon>Nematoda</taxon>
        <taxon>Chromadorea</taxon>
        <taxon>Rhabditida</taxon>
        <taxon>Spirurina</taxon>
        <taxon>Spiruromorpha</taxon>
        <taxon>Thelazioidea</taxon>
        <taxon>Thelaziidae</taxon>
        <taxon>Thelazia</taxon>
    </lineage>
</organism>
<dbReference type="WBParaSite" id="TCLT_0000155701-mRNA-1">
    <property type="protein sequence ID" value="TCLT_0000155701-mRNA-1"/>
    <property type="gene ID" value="TCLT_0000155701"/>
</dbReference>